<dbReference type="AlphaFoldDB" id="S3C711"/>
<dbReference type="GO" id="GO:0006281">
    <property type="term" value="P:DNA repair"/>
    <property type="evidence" value="ECO:0007669"/>
    <property type="project" value="InterPro"/>
</dbReference>
<sequence length="128" mass="14815">MTKRTLTIELPWPNRALSPNGRIDRFSKARIFKSTKMQAFIVTKTALKGQPVRLLAGTTMNLRLCPIPPILRYRDEDNLIANCKSYFDGIAEALNVNDHLFHFREQVWHPDEAPGKLLIELDWEEPNE</sequence>
<protein>
    <submittedName>
        <fullName evidence="1">Uncharacterized protein</fullName>
    </submittedName>
</protein>
<dbReference type="InterPro" id="IPR036614">
    <property type="entry name" value="RusA-like_sf"/>
</dbReference>
<dbReference type="Proteomes" id="UP000014400">
    <property type="component" value="Unassembled WGS sequence"/>
</dbReference>
<organism evidence="1 2">
    <name type="scientific">Sutterella wadsworthensis HGA0223</name>
    <dbReference type="NCBI Taxonomy" id="1203554"/>
    <lineage>
        <taxon>Bacteria</taxon>
        <taxon>Pseudomonadati</taxon>
        <taxon>Pseudomonadota</taxon>
        <taxon>Betaproteobacteria</taxon>
        <taxon>Burkholderiales</taxon>
        <taxon>Sutterellaceae</taxon>
        <taxon>Sutterella</taxon>
    </lineage>
</organism>
<dbReference type="STRING" id="1203554.HMPREF1476_00244"/>
<accession>S3C711</accession>
<keyword evidence="2" id="KW-1185">Reference proteome</keyword>
<dbReference type="GO" id="GO:0006310">
    <property type="term" value="P:DNA recombination"/>
    <property type="evidence" value="ECO:0007669"/>
    <property type="project" value="InterPro"/>
</dbReference>
<dbReference type="HOGENOM" id="CLU_154679_0_0_4"/>
<dbReference type="GO" id="GO:0000287">
    <property type="term" value="F:magnesium ion binding"/>
    <property type="evidence" value="ECO:0007669"/>
    <property type="project" value="InterPro"/>
</dbReference>
<dbReference type="SUPFAM" id="SSF103084">
    <property type="entry name" value="Holliday junction resolvase RusA"/>
    <property type="match status" value="1"/>
</dbReference>
<dbReference type="EMBL" id="ATCF01000004">
    <property type="protein sequence ID" value="EPE02008.1"/>
    <property type="molecule type" value="Genomic_DNA"/>
</dbReference>
<dbReference type="PATRIC" id="fig|1203554.3.peg.222"/>
<dbReference type="eggNOG" id="COG4570">
    <property type="taxonomic scope" value="Bacteria"/>
</dbReference>
<gene>
    <name evidence="1" type="ORF">HMPREF1476_00244</name>
</gene>
<evidence type="ECO:0000313" key="1">
    <source>
        <dbReference type="EMBL" id="EPE02008.1"/>
    </source>
</evidence>
<proteinExistence type="predicted"/>
<name>S3C711_9BURK</name>
<evidence type="ECO:0000313" key="2">
    <source>
        <dbReference type="Proteomes" id="UP000014400"/>
    </source>
</evidence>
<comment type="caution">
    <text evidence="1">The sequence shown here is derived from an EMBL/GenBank/DDBJ whole genome shotgun (WGS) entry which is preliminary data.</text>
</comment>
<dbReference type="RefSeq" id="WP_016473679.1">
    <property type="nucleotide sequence ID" value="NZ_KE150480.1"/>
</dbReference>
<reference evidence="1 2" key="1">
    <citation type="submission" date="2013-04" db="EMBL/GenBank/DDBJ databases">
        <title>The Genome Sequence of Sutterella wadsworthensis HGA0223.</title>
        <authorList>
            <consortium name="The Broad Institute Genomics Platform"/>
            <person name="Earl A."/>
            <person name="Ward D."/>
            <person name="Feldgarden M."/>
            <person name="Gevers D."/>
            <person name="Schmidt T.M."/>
            <person name="Dover J."/>
            <person name="Dai D."/>
            <person name="Walker B."/>
            <person name="Young S."/>
            <person name="Zeng Q."/>
            <person name="Gargeya S."/>
            <person name="Fitzgerald M."/>
            <person name="Haas B."/>
            <person name="Abouelleil A."/>
            <person name="Allen A.W."/>
            <person name="Alvarado L."/>
            <person name="Arachchi H.M."/>
            <person name="Berlin A.M."/>
            <person name="Chapman S.B."/>
            <person name="Gainer-Dewar J."/>
            <person name="Goldberg J."/>
            <person name="Griggs A."/>
            <person name="Gujja S."/>
            <person name="Hansen M."/>
            <person name="Howarth C."/>
            <person name="Imamovic A."/>
            <person name="Ireland A."/>
            <person name="Larimer J."/>
            <person name="McCowan C."/>
            <person name="Murphy C."/>
            <person name="Pearson M."/>
            <person name="Poon T.W."/>
            <person name="Priest M."/>
            <person name="Roberts A."/>
            <person name="Saif S."/>
            <person name="Shea T."/>
            <person name="Sisk P."/>
            <person name="Sykes S."/>
            <person name="Wortman J."/>
            <person name="Nusbaum C."/>
            <person name="Birren B."/>
        </authorList>
    </citation>
    <scope>NUCLEOTIDE SEQUENCE [LARGE SCALE GENOMIC DNA]</scope>
    <source>
        <strain evidence="1 2">HGA0223</strain>
    </source>
</reference>